<organism evidence="1 2">
    <name type="scientific">Nonomuraea muscovyensis</name>
    <dbReference type="NCBI Taxonomy" id="1124761"/>
    <lineage>
        <taxon>Bacteria</taxon>
        <taxon>Bacillati</taxon>
        <taxon>Actinomycetota</taxon>
        <taxon>Actinomycetes</taxon>
        <taxon>Streptosporangiales</taxon>
        <taxon>Streptosporangiaceae</taxon>
        <taxon>Nonomuraea</taxon>
    </lineage>
</organism>
<keyword evidence="2" id="KW-1185">Reference proteome</keyword>
<name>A0A7X0EZK2_9ACTN</name>
<dbReference type="Proteomes" id="UP000583800">
    <property type="component" value="Unassembled WGS sequence"/>
</dbReference>
<proteinExistence type="predicted"/>
<gene>
    <name evidence="1" type="ORF">FHU36_003350</name>
</gene>
<dbReference type="AlphaFoldDB" id="A0A7X0EZK2"/>
<evidence type="ECO:0000313" key="2">
    <source>
        <dbReference type="Proteomes" id="UP000583800"/>
    </source>
</evidence>
<accession>A0A7X0EZK2</accession>
<comment type="caution">
    <text evidence="1">The sequence shown here is derived from an EMBL/GenBank/DDBJ whole genome shotgun (WGS) entry which is preliminary data.</text>
</comment>
<evidence type="ECO:0000313" key="1">
    <source>
        <dbReference type="EMBL" id="MBB6346805.1"/>
    </source>
</evidence>
<protein>
    <submittedName>
        <fullName evidence="1">Uncharacterized protein</fullName>
    </submittedName>
</protein>
<sequence>MTARKVRASVILEIEPDRAEQIRAILDRPDGVGGPSPPR</sequence>
<reference evidence="1 2" key="1">
    <citation type="submission" date="2020-08" db="EMBL/GenBank/DDBJ databases">
        <title>Sequencing the genomes of 1000 actinobacteria strains.</title>
        <authorList>
            <person name="Klenk H.-P."/>
        </authorList>
    </citation>
    <scope>NUCLEOTIDE SEQUENCE [LARGE SCALE GENOMIC DNA]</scope>
    <source>
        <strain evidence="1 2">DSM 45913</strain>
    </source>
</reference>
<dbReference type="EMBL" id="JACHJB010000002">
    <property type="protein sequence ID" value="MBB6346805.1"/>
    <property type="molecule type" value="Genomic_DNA"/>
</dbReference>